<dbReference type="EMBL" id="KB095811">
    <property type="protein sequence ID" value="ESO12824.1"/>
    <property type="molecule type" value="Genomic_DNA"/>
</dbReference>
<evidence type="ECO:0000259" key="8">
    <source>
        <dbReference type="PROSITE" id="PS50848"/>
    </source>
</evidence>
<evidence type="ECO:0000256" key="4">
    <source>
        <dbReference type="ARBA" id="ARBA00023128"/>
    </source>
</evidence>
<dbReference type="PROSITE" id="PS50848">
    <property type="entry name" value="START"/>
    <property type="match status" value="1"/>
</dbReference>
<dbReference type="FunFam" id="3.30.530.20:FF:000016">
    <property type="entry name" value="StAR-related lipid transfer protein 7, mitochondrial"/>
    <property type="match status" value="1"/>
</dbReference>
<evidence type="ECO:0000256" key="7">
    <source>
        <dbReference type="ARBA" id="ARBA00079053"/>
    </source>
</evidence>
<dbReference type="SUPFAM" id="SSF55961">
    <property type="entry name" value="Bet v1-like"/>
    <property type="match status" value="1"/>
</dbReference>
<comment type="function">
    <text evidence="5">May play a protective role in mucosal tissues by preventing exaggerated allergic responses.</text>
</comment>
<dbReference type="InterPro" id="IPR023393">
    <property type="entry name" value="START-like_dom_sf"/>
</dbReference>
<proteinExistence type="predicted"/>
<dbReference type="SMART" id="SM00234">
    <property type="entry name" value="START"/>
    <property type="match status" value="1"/>
</dbReference>
<comment type="subcellular location">
    <subcellularLocation>
        <location evidence="1">Mitochondrion</location>
    </subcellularLocation>
</comment>
<evidence type="ECO:0000256" key="6">
    <source>
        <dbReference type="ARBA" id="ARBA00069252"/>
    </source>
</evidence>
<dbReference type="HOGENOM" id="CLU_633527_0_0_1"/>
<protein>
    <recommendedName>
        <fullName evidence="6">StAR-related lipid transfer protein 7, mitochondrial</fullName>
    </recommendedName>
    <alternativeName>
        <fullName evidence="7">START domain-containing protein 7</fullName>
    </alternativeName>
</protein>
<keyword evidence="11" id="KW-1185">Reference proteome</keyword>
<dbReference type="AlphaFoldDB" id="T1EDW2"/>
<dbReference type="KEGG" id="hro:HELRODRAFT_105555"/>
<dbReference type="Pfam" id="PF01852">
    <property type="entry name" value="START"/>
    <property type="match status" value="1"/>
</dbReference>
<dbReference type="PANTHER" id="PTHR19308:SF8">
    <property type="entry name" value="STAR-RELATED LIPID TRANSFER PROTEIN 7, MITOCHONDRIAL"/>
    <property type="match status" value="1"/>
</dbReference>
<evidence type="ECO:0000313" key="11">
    <source>
        <dbReference type="Proteomes" id="UP000015101"/>
    </source>
</evidence>
<evidence type="ECO:0000256" key="2">
    <source>
        <dbReference type="ARBA" id="ARBA00022946"/>
    </source>
</evidence>
<keyword evidence="3" id="KW-0175">Coiled coil</keyword>
<evidence type="ECO:0000313" key="9">
    <source>
        <dbReference type="EMBL" id="ESO12824.1"/>
    </source>
</evidence>
<dbReference type="Gene3D" id="3.30.530.20">
    <property type="match status" value="1"/>
</dbReference>
<dbReference type="InterPro" id="IPR002913">
    <property type="entry name" value="START_lipid-bd_dom"/>
</dbReference>
<dbReference type="OrthoDB" id="1295045at2759"/>
<dbReference type="InParanoid" id="T1EDW2"/>
<dbReference type="InterPro" id="IPR051213">
    <property type="entry name" value="START_lipid_transfer"/>
</dbReference>
<evidence type="ECO:0000256" key="5">
    <source>
        <dbReference type="ARBA" id="ARBA00053168"/>
    </source>
</evidence>
<reference evidence="11" key="1">
    <citation type="submission" date="2012-12" db="EMBL/GenBank/DDBJ databases">
        <authorList>
            <person name="Hellsten U."/>
            <person name="Grimwood J."/>
            <person name="Chapman J.A."/>
            <person name="Shapiro H."/>
            <person name="Aerts A."/>
            <person name="Otillar R.P."/>
            <person name="Terry A.Y."/>
            <person name="Boore J.L."/>
            <person name="Simakov O."/>
            <person name="Marletaz F."/>
            <person name="Cho S.-J."/>
            <person name="Edsinger-Gonzales E."/>
            <person name="Havlak P."/>
            <person name="Kuo D.-H."/>
            <person name="Larsson T."/>
            <person name="Lv J."/>
            <person name="Arendt D."/>
            <person name="Savage R."/>
            <person name="Osoegawa K."/>
            <person name="de Jong P."/>
            <person name="Lindberg D.R."/>
            <person name="Seaver E.C."/>
            <person name="Weisblat D.A."/>
            <person name="Putnam N.H."/>
            <person name="Grigoriev I.V."/>
            <person name="Rokhsar D.S."/>
        </authorList>
    </citation>
    <scope>NUCLEOTIDE SEQUENCE</scope>
</reference>
<dbReference type="GO" id="GO:0008289">
    <property type="term" value="F:lipid binding"/>
    <property type="evidence" value="ECO:0007669"/>
    <property type="project" value="InterPro"/>
</dbReference>
<dbReference type="eggNOG" id="KOG2761">
    <property type="taxonomic scope" value="Eukaryota"/>
</dbReference>
<dbReference type="EnsemblMetazoa" id="HelroT105555">
    <property type="protein sequence ID" value="HelroP105555"/>
    <property type="gene ID" value="HelroG105555"/>
</dbReference>
<dbReference type="CTD" id="20194764"/>
<reference evidence="10" key="3">
    <citation type="submission" date="2015-06" db="UniProtKB">
        <authorList>
            <consortium name="EnsemblMetazoa"/>
        </authorList>
    </citation>
    <scope>IDENTIFICATION</scope>
</reference>
<dbReference type="GO" id="GO:0005739">
    <property type="term" value="C:mitochondrion"/>
    <property type="evidence" value="ECO:0007669"/>
    <property type="project" value="UniProtKB-SubCell"/>
</dbReference>
<keyword evidence="2" id="KW-0809">Transit peptide</keyword>
<dbReference type="PANTHER" id="PTHR19308">
    <property type="entry name" value="PHOSPHATIDYLCHOLINE TRANSFER PROTEIN"/>
    <property type="match status" value="1"/>
</dbReference>
<dbReference type="Proteomes" id="UP000015101">
    <property type="component" value="Unassembled WGS sequence"/>
</dbReference>
<keyword evidence="4" id="KW-0496">Mitochondrion</keyword>
<evidence type="ECO:0000313" key="10">
    <source>
        <dbReference type="EnsemblMetazoa" id="HelroP105555"/>
    </source>
</evidence>
<gene>
    <name evidence="10" type="primary">20194764</name>
    <name evidence="9" type="ORF">HELRODRAFT_105555</name>
</gene>
<evidence type="ECO:0000256" key="3">
    <source>
        <dbReference type="ARBA" id="ARBA00023054"/>
    </source>
</evidence>
<dbReference type="GeneID" id="20194764"/>
<organism evidence="10 11">
    <name type="scientific">Helobdella robusta</name>
    <name type="common">Californian leech</name>
    <dbReference type="NCBI Taxonomy" id="6412"/>
    <lineage>
        <taxon>Eukaryota</taxon>
        <taxon>Metazoa</taxon>
        <taxon>Spiralia</taxon>
        <taxon>Lophotrochozoa</taxon>
        <taxon>Annelida</taxon>
        <taxon>Clitellata</taxon>
        <taxon>Hirudinea</taxon>
        <taxon>Rhynchobdellida</taxon>
        <taxon>Glossiphoniidae</taxon>
        <taxon>Helobdella</taxon>
    </lineage>
</organism>
<dbReference type="EMBL" id="AMQM01000246">
    <property type="status" value="NOT_ANNOTATED_CDS"/>
    <property type="molecule type" value="Genomic_DNA"/>
</dbReference>
<name>T1EDW2_HELRO</name>
<reference evidence="9 11" key="2">
    <citation type="journal article" date="2013" name="Nature">
        <title>Insights into bilaterian evolution from three spiralian genomes.</title>
        <authorList>
            <person name="Simakov O."/>
            <person name="Marletaz F."/>
            <person name="Cho S.J."/>
            <person name="Edsinger-Gonzales E."/>
            <person name="Havlak P."/>
            <person name="Hellsten U."/>
            <person name="Kuo D.H."/>
            <person name="Larsson T."/>
            <person name="Lv J."/>
            <person name="Arendt D."/>
            <person name="Savage R."/>
            <person name="Osoegawa K."/>
            <person name="de Jong P."/>
            <person name="Grimwood J."/>
            <person name="Chapman J.A."/>
            <person name="Shapiro H."/>
            <person name="Aerts A."/>
            <person name="Otillar R.P."/>
            <person name="Terry A.Y."/>
            <person name="Boore J.L."/>
            <person name="Grigoriev I.V."/>
            <person name="Lindberg D.R."/>
            <person name="Seaver E.C."/>
            <person name="Weisblat D.A."/>
            <person name="Putnam N.H."/>
            <person name="Rokhsar D.S."/>
        </authorList>
    </citation>
    <scope>NUCLEOTIDE SEQUENCE</scope>
</reference>
<evidence type="ECO:0000256" key="1">
    <source>
        <dbReference type="ARBA" id="ARBA00004173"/>
    </source>
</evidence>
<dbReference type="STRING" id="6412.T1EDW2"/>
<dbReference type="RefSeq" id="XP_009009544.1">
    <property type="nucleotide sequence ID" value="XM_009011296.1"/>
</dbReference>
<accession>T1EDW2</accession>
<sequence>MSQNNLCRTFAIFRELLPNFNPVSHTSNPTTSRHVFQQQGIKLRLSSGVGTAITNCVIRRPFLHCSNCVKSFTSTVNNRVLAFLHARHFHSIAAQRIRRAGQVIIFHKNLGYDCNALKRICKNLVTLISKQTINTSSLSLLMGAVLFSWNNDQISDSELHQVTHEFDLIRQLKDNAKKEWEPVVSKSEVRIWRTPMPNSDLYQYKVNGSYKDVSARAFYNTQVDLEFRKQWDRHVISLKIIDKDDDSGSEIVHWITHFPYPLSSREYVYVRRHEVDDKNKLMVIVSRSISGHPCVPDNTNHVRVTEYTSKMVIRPHTSFDENGFDYVLTYFDDPKSSIPKVAQCWMANSGIPDFVDKLHDAALLLQYDERRKNSCENVNYDATGTLELAKCSNDINNNNKNNTADNKINSDNKNNCNNIIEESTLLDDTQLPM</sequence>
<feature type="domain" description="START" evidence="8">
    <location>
        <begin position="180"/>
        <end position="367"/>
    </location>
</feature>